<dbReference type="PANTHER" id="PTHR33776">
    <property type="entry name" value="ENDO/EXONUCLEASE/PHOSPHATASE DOMAIN-CONTAINING PROTEIN"/>
    <property type="match status" value="1"/>
</dbReference>
<dbReference type="InterPro" id="IPR005135">
    <property type="entry name" value="Endo/exonuclease/phosphatase"/>
</dbReference>
<dbReference type="Gene3D" id="3.60.10.10">
    <property type="entry name" value="Endonuclease/exonuclease/phosphatase"/>
    <property type="match status" value="1"/>
</dbReference>
<proteinExistence type="predicted"/>
<dbReference type="AlphaFoldDB" id="A0A1B6JWL8"/>
<sequence>VSSFCLEGICVLSSIKVSAKNLNYIILVVYRPPKNIQSELNEFFDSFSNCLDSVVKRNNPIIVVGDFNIDVSVDSKNSRQFTNLMSSFGLQQTITAYTREYGGSRSTIDNIFTNINPTTFDAAVLVTGFSDHHAQIADFGFDYIKTEIPLYKKVRFCTQNNTFIFNNFLKNETWDDILHTDDVSHKFFLFINKVSYYYKLAFTEKQVRLNESTGLTRITLDQTLLNLRERMLLLYSVSKHLDFHHP</sequence>
<evidence type="ECO:0000259" key="1">
    <source>
        <dbReference type="Pfam" id="PF14529"/>
    </source>
</evidence>
<protein>
    <recommendedName>
        <fullName evidence="1">Endonuclease/exonuclease/phosphatase domain-containing protein</fullName>
    </recommendedName>
</protein>
<reference evidence="2" key="1">
    <citation type="submission" date="2015-11" db="EMBL/GenBank/DDBJ databases">
        <title>De novo transcriptome assembly of four potential Pierce s Disease insect vectors from Arizona vineyards.</title>
        <authorList>
            <person name="Tassone E.E."/>
        </authorList>
    </citation>
    <scope>NUCLEOTIDE SEQUENCE</scope>
</reference>
<evidence type="ECO:0000313" key="2">
    <source>
        <dbReference type="EMBL" id="JAT03563.1"/>
    </source>
</evidence>
<dbReference type="PANTHER" id="PTHR33776:SF3">
    <property type="entry name" value="PHD-TYPE DOMAIN-CONTAINING PROTEIN"/>
    <property type="match status" value="1"/>
</dbReference>
<name>A0A1B6JWL8_9HEMI</name>
<organism evidence="2">
    <name type="scientific">Homalodisca liturata</name>
    <dbReference type="NCBI Taxonomy" id="320908"/>
    <lineage>
        <taxon>Eukaryota</taxon>
        <taxon>Metazoa</taxon>
        <taxon>Ecdysozoa</taxon>
        <taxon>Arthropoda</taxon>
        <taxon>Hexapoda</taxon>
        <taxon>Insecta</taxon>
        <taxon>Pterygota</taxon>
        <taxon>Neoptera</taxon>
        <taxon>Paraneoptera</taxon>
        <taxon>Hemiptera</taxon>
        <taxon>Auchenorrhyncha</taxon>
        <taxon>Membracoidea</taxon>
        <taxon>Cicadellidae</taxon>
        <taxon>Cicadellinae</taxon>
        <taxon>Proconiini</taxon>
        <taxon>Homalodisca</taxon>
    </lineage>
</organism>
<dbReference type="Pfam" id="PF14529">
    <property type="entry name" value="Exo_endo_phos_2"/>
    <property type="match status" value="1"/>
</dbReference>
<gene>
    <name evidence="2" type="ORF">g.57935</name>
</gene>
<dbReference type="GO" id="GO:0003824">
    <property type="term" value="F:catalytic activity"/>
    <property type="evidence" value="ECO:0007669"/>
    <property type="project" value="InterPro"/>
</dbReference>
<feature type="domain" description="Endonuclease/exonuclease/phosphatase" evidence="1">
    <location>
        <begin position="25"/>
        <end position="134"/>
    </location>
</feature>
<accession>A0A1B6JWL8</accession>
<dbReference type="EMBL" id="GECU01004144">
    <property type="protein sequence ID" value="JAT03563.1"/>
    <property type="molecule type" value="Transcribed_RNA"/>
</dbReference>
<feature type="non-terminal residue" evidence="2">
    <location>
        <position position="246"/>
    </location>
</feature>
<dbReference type="SUPFAM" id="SSF56219">
    <property type="entry name" value="DNase I-like"/>
    <property type="match status" value="1"/>
</dbReference>
<feature type="non-terminal residue" evidence="2">
    <location>
        <position position="1"/>
    </location>
</feature>
<dbReference type="InterPro" id="IPR036691">
    <property type="entry name" value="Endo/exonu/phosph_ase_sf"/>
</dbReference>